<dbReference type="GO" id="GO:0009307">
    <property type="term" value="P:DNA restriction-modification system"/>
    <property type="evidence" value="ECO:0007669"/>
    <property type="project" value="InterPro"/>
</dbReference>
<gene>
    <name evidence="3" type="ORF">SAMN02745108_02229</name>
</gene>
<feature type="domain" description="BsuBI/PstI restriction endonuclease" evidence="1">
    <location>
        <begin position="170"/>
        <end position="324"/>
    </location>
</feature>
<sequence>MISHFKGNKKPQLQKLYQDFLKILEAVGIPTNDLSDRAKEKMVGACLAIGNAKKSLSELISRQVSDAQKTRDIINYENKYFAEKISLGSYDDIRRKDLLAPKEANVVMSSASFEDQATNSPNRGYILNPLFVHLAKQYGKPTWEAALKDFMEKNALLKEKLARKRELSKIPVTLPNGIVLKLSVGEHNELHKKIIEELLPRFGFGAEVLYIGDTEKKLLYVENEKLKNLHFFTLGHEELPDIVAYSEEKNILYMIEAVHSFGPMSEIRINKIKRALEATNAKTELAFFTAFLDKKTFRKWCESIAWETEVWIADNPDHLIHFNGYKFLEIHK</sequence>
<feature type="domain" description="BsuBI/PstI restriction endonuclease HTH" evidence="2">
    <location>
        <begin position="20"/>
        <end position="158"/>
    </location>
</feature>
<dbReference type="GO" id="GO:0000287">
    <property type="term" value="F:magnesium ion binding"/>
    <property type="evidence" value="ECO:0007669"/>
    <property type="project" value="InterPro"/>
</dbReference>
<organism evidence="3 4">
    <name type="scientific">Fibrobacter intestinalis</name>
    <dbReference type="NCBI Taxonomy" id="28122"/>
    <lineage>
        <taxon>Bacteria</taxon>
        <taxon>Pseudomonadati</taxon>
        <taxon>Fibrobacterota</taxon>
        <taxon>Fibrobacteria</taxon>
        <taxon>Fibrobacterales</taxon>
        <taxon>Fibrobacteraceae</taxon>
        <taxon>Fibrobacter</taxon>
    </lineage>
</organism>
<dbReference type="EMBL" id="FUWU01000045">
    <property type="protein sequence ID" value="SKA01113.1"/>
    <property type="molecule type" value="Genomic_DNA"/>
</dbReference>
<name>A0A1T4QBE8_9BACT</name>
<evidence type="ECO:0000313" key="3">
    <source>
        <dbReference type="EMBL" id="SKA01113.1"/>
    </source>
</evidence>
<dbReference type="AlphaFoldDB" id="A0A1T4QBE8"/>
<reference evidence="3 4" key="1">
    <citation type="submission" date="2017-02" db="EMBL/GenBank/DDBJ databases">
        <authorList>
            <person name="Peterson S.W."/>
        </authorList>
    </citation>
    <scope>NUCLEOTIDE SEQUENCE [LARGE SCALE GENOMIC DNA]</scope>
    <source>
        <strain evidence="3 4">ATCC 43854</strain>
    </source>
</reference>
<evidence type="ECO:0000259" key="2">
    <source>
        <dbReference type="Pfam" id="PF17728"/>
    </source>
</evidence>
<dbReference type="GO" id="GO:0003677">
    <property type="term" value="F:DNA binding"/>
    <property type="evidence" value="ECO:0007669"/>
    <property type="project" value="InterPro"/>
</dbReference>
<dbReference type="Gene3D" id="1.10.10.1820">
    <property type="entry name" value="BsuBI/PstI restriction endonuclease-like"/>
    <property type="match status" value="1"/>
</dbReference>
<dbReference type="InterPro" id="IPR041454">
    <property type="entry name" value="BsuBI/PstI_N"/>
</dbReference>
<protein>
    <submittedName>
        <fullName evidence="3">Type II restriction enzyme</fullName>
    </submittedName>
</protein>
<dbReference type="Pfam" id="PF17728">
    <property type="entry name" value="BsuBI_PstI_RE_N"/>
    <property type="match status" value="1"/>
</dbReference>
<dbReference type="InterPro" id="IPR041962">
    <property type="entry name" value="BsuBI/PstI_N_sf"/>
</dbReference>
<dbReference type="GO" id="GO:0009036">
    <property type="term" value="F:type II site-specific deoxyribonuclease activity"/>
    <property type="evidence" value="ECO:0007669"/>
    <property type="project" value="InterPro"/>
</dbReference>
<dbReference type="Gene3D" id="3.40.1350.80">
    <property type="match status" value="1"/>
</dbReference>
<dbReference type="InterPro" id="IPR041963">
    <property type="entry name" value="BsuBI/PstI_C_sf"/>
</dbReference>
<evidence type="ECO:0000259" key="1">
    <source>
        <dbReference type="Pfam" id="PF06616"/>
    </source>
</evidence>
<dbReference type="RefSeq" id="WP_078776985.1">
    <property type="nucleotide sequence ID" value="NZ_FUWU01000045.1"/>
</dbReference>
<proteinExistence type="predicted"/>
<accession>A0A1T4QBE8</accession>
<dbReference type="Proteomes" id="UP000190449">
    <property type="component" value="Unassembled WGS sequence"/>
</dbReference>
<evidence type="ECO:0000313" key="4">
    <source>
        <dbReference type="Proteomes" id="UP000190449"/>
    </source>
</evidence>
<dbReference type="InterPro" id="IPR009528">
    <property type="entry name" value="Restrct_endonuc_II_BsuBI_C"/>
</dbReference>
<dbReference type="Pfam" id="PF06616">
    <property type="entry name" value="BsuBI_PstI_RE"/>
    <property type="match status" value="1"/>
</dbReference>
<dbReference type="STRING" id="28122.SAMN02745108_02229"/>